<dbReference type="PANTHER" id="PTHR45918:SF2">
    <property type="entry name" value="ALPHA-1,3_1,6-MANNOSYLTRANSFERASE ALG2"/>
    <property type="match status" value="1"/>
</dbReference>
<dbReference type="GO" id="GO:0004378">
    <property type="term" value="F:GDP-Man:Man(1)GlcNAc(2)-PP-Dol alpha-1,3-mannosyltransferase activity"/>
    <property type="evidence" value="ECO:0007669"/>
    <property type="project" value="UniProtKB-UniRule"/>
</dbReference>
<evidence type="ECO:0000259" key="5">
    <source>
        <dbReference type="Pfam" id="PF00534"/>
    </source>
</evidence>
<keyword evidence="4" id="KW-0472">Membrane</keyword>
<evidence type="ECO:0000259" key="6">
    <source>
        <dbReference type="Pfam" id="PF13439"/>
    </source>
</evidence>
<dbReference type="WBParaSite" id="NBR_0001171301-mRNA-1">
    <property type="protein sequence ID" value="NBR_0001171301-mRNA-1"/>
    <property type="gene ID" value="NBR_0001171301"/>
</dbReference>
<dbReference type="InterPro" id="IPR027054">
    <property type="entry name" value="ALG2"/>
</dbReference>
<sequence>MSDFRVERGCVLKSNNEDIAKKPRTVSQTSPARPPTYERWVGAFSIAARGASHSHMFDPRPWVLSFLYTVALFFSVPLSLAVWYIRRELIQETTVAGDDQVSSCSAFFVLIPITTDQVELISFNMHVVIIHPEQWNGGSDRCTVALIRHFVSKGYKVTWLTTMIDEYWKDHKFDGVDIHEVGLKLHPGDWWSQNVALGWYLVFNNIKPDLVVIDHSASCVPLIKWRYPSCKVLFYCHFPQQLVTPSRFFLYRWYSNLIGVIEEQLFEYTDVIMVNSHFTASQFSRVMPRIDKGKIRVVYPPCDVDSIVISAEKPMSRRDRPQNDSYVFMSMNRFWPEKRLDIIIEAASLLKKRGHRFLVQLAGSVMPHIPESRIYYELLQKMTKDLDVTDVVQFIPSPSESQKFELYRQCDSALYTPPNEHFGIVPIEALDQRRPVIVCDSGGPAETVIEDVTGSKILKPTGELLAEAMIHHIKKRDWPALDCDETYAKQRARFDRDFSLRGFCAHIDEAVAQLFPDLATRSSRNRRALA</sequence>
<evidence type="ECO:0000256" key="1">
    <source>
        <dbReference type="ARBA" id="ARBA00022676"/>
    </source>
</evidence>
<dbReference type="InterPro" id="IPR001296">
    <property type="entry name" value="Glyco_trans_1"/>
</dbReference>
<evidence type="ECO:0000256" key="2">
    <source>
        <dbReference type="ARBA" id="ARBA00045103"/>
    </source>
</evidence>
<dbReference type="InterPro" id="IPR028098">
    <property type="entry name" value="Glyco_trans_4-like_N"/>
</dbReference>
<gene>
    <name evidence="7" type="ORF">NBR_LOCUS11714</name>
</gene>
<comment type="function">
    <text evidence="4">Mannosylates Man(2)GlcNAc(2)-dolichol diphosphate and Man(1)GlcNAc(2)-dolichol diphosphate to form Man(3)GlcNAc(2)-dolichol diphosphate.</text>
</comment>
<evidence type="ECO:0000256" key="4">
    <source>
        <dbReference type="RuleBase" id="RU367136"/>
    </source>
</evidence>
<keyword evidence="4" id="KW-1133">Transmembrane helix</keyword>
<organism evidence="9">
    <name type="scientific">Nippostrongylus brasiliensis</name>
    <name type="common">Rat hookworm</name>
    <dbReference type="NCBI Taxonomy" id="27835"/>
    <lineage>
        <taxon>Eukaryota</taxon>
        <taxon>Metazoa</taxon>
        <taxon>Ecdysozoa</taxon>
        <taxon>Nematoda</taxon>
        <taxon>Chromadorea</taxon>
        <taxon>Rhabditida</taxon>
        <taxon>Rhabditina</taxon>
        <taxon>Rhabditomorpha</taxon>
        <taxon>Strongyloidea</taxon>
        <taxon>Heligmosomidae</taxon>
        <taxon>Nippostrongylus</taxon>
    </lineage>
</organism>
<dbReference type="EMBL" id="UYSL01020585">
    <property type="protein sequence ID" value="VDL75303.1"/>
    <property type="molecule type" value="Genomic_DNA"/>
</dbReference>
<reference evidence="7 8" key="2">
    <citation type="submission" date="2018-11" db="EMBL/GenBank/DDBJ databases">
        <authorList>
            <consortium name="Pathogen Informatics"/>
        </authorList>
    </citation>
    <scope>NUCLEOTIDE SEQUENCE [LARGE SCALE GENOMIC DNA]</scope>
</reference>
<comment type="catalytic activity">
    <reaction evidence="2 4">
        <text>a beta-D-Man-(1-&gt;4)-beta-D-GlcNAc-(1-&gt;4)-alpha-D-GlcNAc-diphospho-di-trans,poly-cis-dolichol + GDP-alpha-D-mannose = an alpha-D-Man-(1-&gt;3)-beta-D-Man-(1-&gt;4)-beta-D-GlcNAc-(1-&gt;4)-alpha-D-GlcNAc-diphospho-di-trans,poly-cis-dolichol + GDP + H(+)</text>
        <dbReference type="Rhea" id="RHEA:29515"/>
        <dbReference type="Rhea" id="RHEA-COMP:19511"/>
        <dbReference type="Rhea" id="RHEA-COMP:19513"/>
        <dbReference type="ChEBI" id="CHEBI:15378"/>
        <dbReference type="ChEBI" id="CHEBI:57527"/>
        <dbReference type="ChEBI" id="CHEBI:58189"/>
        <dbReference type="ChEBI" id="CHEBI:58472"/>
        <dbReference type="ChEBI" id="CHEBI:132510"/>
        <dbReference type="EC" id="2.4.1.132"/>
    </reaction>
    <physiologicalReaction direction="left-to-right" evidence="2 4">
        <dbReference type="Rhea" id="RHEA:29516"/>
    </physiologicalReaction>
</comment>
<dbReference type="AlphaFoldDB" id="A0A0N4Y6K0"/>
<proteinExistence type="inferred from homology"/>
<keyword evidence="1 4" id="KW-0328">Glycosyltransferase</keyword>
<evidence type="ECO:0000313" key="7">
    <source>
        <dbReference type="EMBL" id="VDL75303.1"/>
    </source>
</evidence>
<protein>
    <recommendedName>
        <fullName evidence="4">Alpha-1,3/1,6-mannosyltransferase ALG2</fullName>
        <ecNumber evidence="4">2.4.1.132</ecNumber>
        <ecNumber evidence="4">2.4.1.257</ecNumber>
    </recommendedName>
    <alternativeName>
        <fullName evidence="4">GDP-Man:Man(1)GlcNAc(2)-PP-Dol alpha-1,3-mannosyltransferase</fullName>
    </alternativeName>
</protein>
<keyword evidence="4" id="KW-0808">Transferase</keyword>
<comment type="catalytic activity">
    <reaction evidence="3 4">
        <text>an alpha-D-Man-(1-&gt;3)-beta-D-Man-(1-&gt;4)-beta-D-GlcNAc-(1-&gt;4)-alpha-D-GlcNAc-diphospho-di-trans,poly-cis-dolichol + GDP-alpha-D-mannose = an alpha-D-Man-(1-&gt;3)-[alpha-D-Man-(1-&gt;6)]-beta-D-Man-(1-&gt;4)-beta-D-GlcNAc-(1-&gt;4)-alpha-D-GlcNAc-diphospho-di-trans,poly-cis-dolichol + GDP + H(+)</text>
        <dbReference type="Rhea" id="RHEA:29519"/>
        <dbReference type="Rhea" id="RHEA-COMP:19513"/>
        <dbReference type="Rhea" id="RHEA-COMP:19515"/>
        <dbReference type="ChEBI" id="CHEBI:15378"/>
        <dbReference type="ChEBI" id="CHEBI:57527"/>
        <dbReference type="ChEBI" id="CHEBI:58189"/>
        <dbReference type="ChEBI" id="CHEBI:132510"/>
        <dbReference type="ChEBI" id="CHEBI:132511"/>
        <dbReference type="EC" id="2.4.1.257"/>
    </reaction>
    <physiologicalReaction direction="left-to-right" evidence="3 4">
        <dbReference type="Rhea" id="RHEA:29520"/>
    </physiologicalReaction>
</comment>
<evidence type="ECO:0000256" key="3">
    <source>
        <dbReference type="ARBA" id="ARBA00045104"/>
    </source>
</evidence>
<feature type="domain" description="Glycosyl transferase family 1" evidence="5">
    <location>
        <begin position="321"/>
        <end position="476"/>
    </location>
</feature>
<accession>A0A0N4Y6K0</accession>
<name>A0A0N4Y6K0_NIPBR</name>
<dbReference type="STRING" id="27835.A0A0N4Y6K0"/>
<comment type="similarity">
    <text evidence="4">Belongs to the glycosyltransferase group 1 family.</text>
</comment>
<dbReference type="GO" id="GO:0102704">
    <property type="term" value="F:GDP-Man:Man(2)GlcNAc(2)-PP-Dol alpha-1,6-mannosyltransferase activity"/>
    <property type="evidence" value="ECO:0007669"/>
    <property type="project" value="UniProtKB-UniRule"/>
</dbReference>
<feature type="domain" description="Glycosyltransferase subfamily 4-like N-terminal" evidence="6">
    <location>
        <begin position="137"/>
        <end position="305"/>
    </location>
</feature>
<comment type="subcellular location">
    <subcellularLocation>
        <location evidence="4">Endoplasmic reticulum membrane</location>
        <topology evidence="4">Single-pass membrane protein</topology>
    </subcellularLocation>
</comment>
<dbReference type="UniPathway" id="UPA00378"/>
<reference evidence="9" key="1">
    <citation type="submission" date="2017-02" db="UniProtKB">
        <authorList>
            <consortium name="WormBaseParasite"/>
        </authorList>
    </citation>
    <scope>IDENTIFICATION</scope>
</reference>
<dbReference type="SUPFAM" id="SSF53756">
    <property type="entry name" value="UDP-Glycosyltransferase/glycogen phosphorylase"/>
    <property type="match status" value="1"/>
</dbReference>
<dbReference type="GO" id="GO:0005789">
    <property type="term" value="C:endoplasmic reticulum membrane"/>
    <property type="evidence" value="ECO:0007669"/>
    <property type="project" value="UniProtKB-SubCell"/>
</dbReference>
<evidence type="ECO:0000313" key="9">
    <source>
        <dbReference type="WBParaSite" id="NBR_0001171301-mRNA-1"/>
    </source>
</evidence>
<keyword evidence="8" id="KW-1185">Reference proteome</keyword>
<feature type="transmembrane region" description="Helical" evidence="4">
    <location>
        <begin position="62"/>
        <end position="85"/>
    </location>
</feature>
<dbReference type="Gene3D" id="3.40.50.2000">
    <property type="entry name" value="Glycogen Phosphorylase B"/>
    <property type="match status" value="2"/>
</dbReference>
<dbReference type="PANTHER" id="PTHR45918">
    <property type="entry name" value="ALPHA-1,3/1,6-MANNOSYLTRANSFERASE ALG2"/>
    <property type="match status" value="1"/>
</dbReference>
<dbReference type="OMA" id="WYTTMID"/>
<dbReference type="Pfam" id="PF00534">
    <property type="entry name" value="Glycos_transf_1"/>
    <property type="match status" value="1"/>
</dbReference>
<keyword evidence="4" id="KW-0812">Transmembrane</keyword>
<evidence type="ECO:0000313" key="8">
    <source>
        <dbReference type="Proteomes" id="UP000271162"/>
    </source>
</evidence>
<comment type="pathway">
    <text evidence="4">Protein modification; protein glycosylation.</text>
</comment>
<dbReference type="EC" id="2.4.1.257" evidence="4"/>
<dbReference type="EC" id="2.4.1.132" evidence="4"/>
<dbReference type="Proteomes" id="UP000271162">
    <property type="component" value="Unassembled WGS sequence"/>
</dbReference>
<dbReference type="Pfam" id="PF13439">
    <property type="entry name" value="Glyco_transf_4"/>
    <property type="match status" value="1"/>
</dbReference>